<feature type="transmembrane region" description="Helical" evidence="9">
    <location>
        <begin position="139"/>
        <end position="156"/>
    </location>
</feature>
<keyword evidence="12" id="KW-1185">Reference proteome</keyword>
<feature type="transmembrane region" description="Helical" evidence="9">
    <location>
        <begin position="241"/>
        <end position="260"/>
    </location>
</feature>
<dbReference type="InterPro" id="IPR004713">
    <property type="entry name" value="CaH_exchang"/>
</dbReference>
<keyword evidence="2 9" id="KW-0813">Transport</keyword>
<feature type="transmembrane region" description="Helical" evidence="9">
    <location>
        <begin position="38"/>
        <end position="56"/>
    </location>
</feature>
<proteinExistence type="inferred from homology"/>
<dbReference type="GO" id="GO:0012505">
    <property type="term" value="C:endomembrane system"/>
    <property type="evidence" value="ECO:0007669"/>
    <property type="project" value="UniProtKB-SubCell"/>
</dbReference>
<dbReference type="PANTHER" id="PTHR31503:SF22">
    <property type="entry name" value="VACUOLAR CALCIUM ION TRANSPORTER"/>
    <property type="match status" value="1"/>
</dbReference>
<gene>
    <name evidence="11" type="ORF">GXM_07945</name>
</gene>
<evidence type="ECO:0000256" key="6">
    <source>
        <dbReference type="ARBA" id="ARBA00022989"/>
    </source>
</evidence>
<evidence type="ECO:0000313" key="11">
    <source>
        <dbReference type="EMBL" id="QFS50451.1"/>
    </source>
</evidence>
<feature type="transmembrane region" description="Helical" evidence="9">
    <location>
        <begin position="77"/>
        <end position="96"/>
    </location>
</feature>
<evidence type="ECO:0000256" key="7">
    <source>
        <dbReference type="ARBA" id="ARBA00023065"/>
    </source>
</evidence>
<feature type="transmembrane region" description="Helical" evidence="9">
    <location>
        <begin position="372"/>
        <end position="390"/>
    </location>
</feature>
<dbReference type="Proteomes" id="UP000326678">
    <property type="component" value="Chromosome Gxm2"/>
</dbReference>
<name>A0A5P8WCZ7_9NOSO</name>
<evidence type="ECO:0000259" key="10">
    <source>
        <dbReference type="Pfam" id="PF01699"/>
    </source>
</evidence>
<keyword evidence="5 9" id="KW-0106">Calcium</keyword>
<dbReference type="AlphaFoldDB" id="A0A5P8WCZ7"/>
<feature type="transmembrane region" description="Helical" evidence="9">
    <location>
        <begin position="15"/>
        <end position="32"/>
    </location>
</feature>
<dbReference type="Pfam" id="PF01699">
    <property type="entry name" value="Na_Ca_ex"/>
    <property type="match status" value="2"/>
</dbReference>
<feature type="transmembrane region" description="Helical" evidence="9">
    <location>
        <begin position="176"/>
        <end position="197"/>
    </location>
</feature>
<comment type="subcellular location">
    <subcellularLocation>
        <location evidence="1">Endomembrane system</location>
        <topology evidence="1">Multi-pass membrane protein</topology>
    </subcellularLocation>
</comment>
<evidence type="ECO:0000256" key="1">
    <source>
        <dbReference type="ARBA" id="ARBA00004127"/>
    </source>
</evidence>
<keyword evidence="9" id="KW-0050">Antiport</keyword>
<organism evidence="11 12">
    <name type="scientific">Nostoc sphaeroides CCNUC1</name>
    <dbReference type="NCBI Taxonomy" id="2653204"/>
    <lineage>
        <taxon>Bacteria</taxon>
        <taxon>Bacillati</taxon>
        <taxon>Cyanobacteriota</taxon>
        <taxon>Cyanophyceae</taxon>
        <taxon>Nostocales</taxon>
        <taxon>Nostocaceae</taxon>
        <taxon>Nostoc</taxon>
    </lineage>
</organism>
<dbReference type="InterPro" id="IPR004837">
    <property type="entry name" value="NaCa_Exmemb"/>
</dbReference>
<dbReference type="GO" id="GO:0006874">
    <property type="term" value="P:intracellular calcium ion homeostasis"/>
    <property type="evidence" value="ECO:0007669"/>
    <property type="project" value="TreeGrafter"/>
</dbReference>
<keyword evidence="6 9" id="KW-1133">Transmembrane helix</keyword>
<comment type="function">
    <text evidence="9">Ca(+)/H(+) antiporter that extrudes calcium in exchange for external protons.</text>
</comment>
<feature type="transmembrane region" description="Helical" evidence="9">
    <location>
        <begin position="102"/>
        <end position="127"/>
    </location>
</feature>
<dbReference type="KEGG" id="nsh:GXM_07945"/>
<accession>A0A5P8WCZ7</accession>
<keyword evidence="3 9" id="KW-0109">Calcium transport</keyword>
<dbReference type="GO" id="GO:0016020">
    <property type="term" value="C:membrane"/>
    <property type="evidence" value="ECO:0007669"/>
    <property type="project" value="InterPro"/>
</dbReference>
<dbReference type="RefSeq" id="WP_152591455.1">
    <property type="nucleotide sequence ID" value="NZ_CP045227.1"/>
</dbReference>
<keyword evidence="7 9" id="KW-0406">Ion transport</keyword>
<feature type="transmembrane region" description="Helical" evidence="9">
    <location>
        <begin position="280"/>
        <end position="304"/>
    </location>
</feature>
<protein>
    <recommendedName>
        <fullName evidence="9">Ca(2+)/H(+) antiporter</fullName>
    </recommendedName>
</protein>
<feature type="domain" description="Sodium/calcium exchanger membrane region" evidence="10">
    <location>
        <begin position="38"/>
        <end position="195"/>
    </location>
</feature>
<dbReference type="Gene3D" id="1.20.1420.30">
    <property type="entry name" value="NCX, central ion-binding region"/>
    <property type="match status" value="2"/>
</dbReference>
<evidence type="ECO:0000256" key="3">
    <source>
        <dbReference type="ARBA" id="ARBA00022568"/>
    </source>
</evidence>
<sequence length="393" mass="41686">MQLQEVKQVLSQPSINWLAIFLPISLVIAYLPGLRNEIFLFFTSCLGMVVVAYWLGNATEQLAEKVGCTWGGMMNAAFSNLPELIFGLIAVVKGLGPLAKAAWTGAIISNMLVAVGAAIMVGGYRFGTVTFPLDRAKDAAAGLMIAAVAILMPSVYAHAVDFSSESVSAADVIKNVSVWLSVFLLMAYGGSIVYTLARFRYSESALQAKNLVGAFVHSEPAPQAKNLAGVFVPEEDVEMSWGVPLSIGVLAASSLLMAFLSNFVADCVDSVTAGLGWTEMFVGAIVIGIIGNVGAIMSAVMVAYKNKLDLSFEIGMNAASQVALLVIPTLIIASSVVGKPVDFLFSPPQIAALIGSVLIMTQISQDGRCNWLNGLQMLIFFGVISVLFFYDPT</sequence>
<dbReference type="InterPro" id="IPR044880">
    <property type="entry name" value="NCX_ion-bd_dom_sf"/>
</dbReference>
<evidence type="ECO:0000256" key="4">
    <source>
        <dbReference type="ARBA" id="ARBA00022692"/>
    </source>
</evidence>
<dbReference type="InterPro" id="IPR004798">
    <property type="entry name" value="CAX-like"/>
</dbReference>
<keyword evidence="4 9" id="KW-0812">Transmembrane</keyword>
<reference evidence="11 12" key="1">
    <citation type="submission" date="2019-10" db="EMBL/GenBank/DDBJ databases">
        <title>Genomic and transcriptomic insights into the perfect genentic adaptation of a filamentous nitrogen-fixing cyanobacterium to rice fields.</title>
        <authorList>
            <person name="Chen Z."/>
        </authorList>
    </citation>
    <scope>NUCLEOTIDE SEQUENCE [LARGE SCALE GENOMIC DNA]</scope>
    <source>
        <strain evidence="11">CCNUC1</strain>
    </source>
</reference>
<dbReference type="PANTHER" id="PTHR31503">
    <property type="entry name" value="VACUOLAR CALCIUM ION TRANSPORTER"/>
    <property type="match status" value="1"/>
</dbReference>
<evidence type="ECO:0000256" key="2">
    <source>
        <dbReference type="ARBA" id="ARBA00022448"/>
    </source>
</evidence>
<keyword evidence="8 9" id="KW-0472">Membrane</keyword>
<feature type="transmembrane region" description="Helical" evidence="9">
    <location>
        <begin position="316"/>
        <end position="337"/>
    </location>
</feature>
<feature type="transmembrane region" description="Helical" evidence="9">
    <location>
        <begin position="343"/>
        <end position="360"/>
    </location>
</feature>
<dbReference type="NCBIfam" id="TIGR00378">
    <property type="entry name" value="cax"/>
    <property type="match status" value="1"/>
</dbReference>
<comment type="similarity">
    <text evidence="9">Belongs to the Ca(2+):cation antiporter (CaCA) (TC 2.A.19) family.</text>
</comment>
<evidence type="ECO:0000256" key="8">
    <source>
        <dbReference type="ARBA" id="ARBA00023136"/>
    </source>
</evidence>
<dbReference type="EMBL" id="CP045227">
    <property type="protein sequence ID" value="QFS50451.1"/>
    <property type="molecule type" value="Genomic_DNA"/>
</dbReference>
<dbReference type="GO" id="GO:0015369">
    <property type="term" value="F:calcium:proton antiporter activity"/>
    <property type="evidence" value="ECO:0007669"/>
    <property type="project" value="UniProtKB-UniRule"/>
</dbReference>
<evidence type="ECO:0000256" key="5">
    <source>
        <dbReference type="ARBA" id="ARBA00022837"/>
    </source>
</evidence>
<evidence type="ECO:0000256" key="9">
    <source>
        <dbReference type="RuleBase" id="RU365028"/>
    </source>
</evidence>
<evidence type="ECO:0000313" key="12">
    <source>
        <dbReference type="Proteomes" id="UP000326678"/>
    </source>
</evidence>
<feature type="domain" description="Sodium/calcium exchanger membrane region" evidence="10">
    <location>
        <begin position="246"/>
        <end position="389"/>
    </location>
</feature>